<protein>
    <submittedName>
        <fullName evidence="1">Uncharacterized protein</fullName>
    </submittedName>
</protein>
<evidence type="ECO:0000313" key="2">
    <source>
        <dbReference type="Proteomes" id="UP001239111"/>
    </source>
</evidence>
<organism evidence="1 2">
    <name type="scientific">Eretmocerus hayati</name>
    <dbReference type="NCBI Taxonomy" id="131215"/>
    <lineage>
        <taxon>Eukaryota</taxon>
        <taxon>Metazoa</taxon>
        <taxon>Ecdysozoa</taxon>
        <taxon>Arthropoda</taxon>
        <taxon>Hexapoda</taxon>
        <taxon>Insecta</taxon>
        <taxon>Pterygota</taxon>
        <taxon>Neoptera</taxon>
        <taxon>Endopterygota</taxon>
        <taxon>Hymenoptera</taxon>
        <taxon>Apocrita</taxon>
        <taxon>Proctotrupomorpha</taxon>
        <taxon>Chalcidoidea</taxon>
        <taxon>Aphelinidae</taxon>
        <taxon>Aphelininae</taxon>
        <taxon>Eretmocerus</taxon>
    </lineage>
</organism>
<dbReference type="Proteomes" id="UP001239111">
    <property type="component" value="Chromosome 1"/>
</dbReference>
<comment type="caution">
    <text evidence="1">The sequence shown here is derived from an EMBL/GenBank/DDBJ whole genome shotgun (WGS) entry which is preliminary data.</text>
</comment>
<keyword evidence="2" id="KW-1185">Reference proteome</keyword>
<dbReference type="EMBL" id="CM056741">
    <property type="protein sequence ID" value="KAJ8681892.1"/>
    <property type="molecule type" value="Genomic_DNA"/>
</dbReference>
<reference evidence="1" key="1">
    <citation type="submission" date="2023-04" db="EMBL/GenBank/DDBJ databases">
        <title>A chromosome-level genome assembly of the parasitoid wasp Eretmocerus hayati.</title>
        <authorList>
            <person name="Zhong Y."/>
            <person name="Liu S."/>
            <person name="Liu Y."/>
        </authorList>
    </citation>
    <scope>NUCLEOTIDE SEQUENCE</scope>
    <source>
        <strain evidence="1">ZJU_SS_LIU_2023</strain>
    </source>
</reference>
<accession>A0ACC2PEX2</accession>
<name>A0ACC2PEX2_9HYME</name>
<sequence>MATRILLNLSDATSQCILTNVVFHRIKSPLPDVLKHRRSFRRIRTREETDKIPFIGNDVQYIGSPRGKLWKSFVFASAFTGASFVGATIWEYEKIRSKTIRGLARLPSFHRPFRTSAVGWREQANNWWNGLTEGQRTFYFILYSNVIVYLAWRVPQLQKVMYKYFTNSPSSSATYLPMILSVFSHYNLWHLAANMYVLHSFSTIAVSHMGREQFVAFYLSSGVISSFLSNAYKIFLSGHGVSLGASGAIMGVLAFTCSQYPDMRVSIFPINLIFTQFTFTAGLALKSILALDAAGCILRWQLFDHAAHLGGAIFGIFWQTWGLENLWRKRSPILTYWHEFRSPPRTN</sequence>
<evidence type="ECO:0000313" key="1">
    <source>
        <dbReference type="EMBL" id="KAJ8681892.1"/>
    </source>
</evidence>
<gene>
    <name evidence="1" type="ORF">QAD02_017684</name>
</gene>
<proteinExistence type="predicted"/>